<comment type="caution">
    <text evidence="3">The sequence shown here is derived from an EMBL/GenBank/DDBJ whole genome shotgun (WGS) entry which is preliminary data.</text>
</comment>
<feature type="coiled-coil region" evidence="1">
    <location>
        <begin position="1"/>
        <end position="57"/>
    </location>
</feature>
<sequence>MAIVSDRKMVYEKKIAELQAQLTEDEPMDTDQNNTFLSSIQSEIAKYQLLIEEENQKLKRYKMFVRCLFSDISFSSSLTSLFYVLILARDFHIPPLFSQTWVFTATYGVCCQVHAWQRMKTSLVLLPAEGKKDHLCFIILSVTARGLATKSTSILFSRLCFHILATTVQFFIKSNNCVFIFLVVMFVFDYKMKYCRW</sequence>
<keyword evidence="2" id="KW-0472">Membrane</keyword>
<reference evidence="3 4" key="1">
    <citation type="submission" date="2021-06" db="EMBL/GenBank/DDBJ databases">
        <authorList>
            <person name="Palmer J.M."/>
        </authorList>
    </citation>
    <scope>NUCLEOTIDE SEQUENCE [LARGE SCALE GENOMIC DNA]</scope>
    <source>
        <strain evidence="3 4">XC_2019</strain>
        <tissue evidence="3">Muscle</tissue>
    </source>
</reference>
<keyword evidence="2" id="KW-0812">Transmembrane</keyword>
<evidence type="ECO:0000313" key="4">
    <source>
        <dbReference type="Proteomes" id="UP001434883"/>
    </source>
</evidence>
<organism evidence="3 4">
    <name type="scientific">Xenoophorus captivus</name>
    <dbReference type="NCBI Taxonomy" id="1517983"/>
    <lineage>
        <taxon>Eukaryota</taxon>
        <taxon>Metazoa</taxon>
        <taxon>Chordata</taxon>
        <taxon>Craniata</taxon>
        <taxon>Vertebrata</taxon>
        <taxon>Euteleostomi</taxon>
        <taxon>Actinopterygii</taxon>
        <taxon>Neopterygii</taxon>
        <taxon>Teleostei</taxon>
        <taxon>Neoteleostei</taxon>
        <taxon>Acanthomorphata</taxon>
        <taxon>Ovalentaria</taxon>
        <taxon>Atherinomorphae</taxon>
        <taxon>Cyprinodontiformes</taxon>
        <taxon>Goodeidae</taxon>
        <taxon>Xenoophorus</taxon>
    </lineage>
</organism>
<evidence type="ECO:0000256" key="1">
    <source>
        <dbReference type="SAM" id="Coils"/>
    </source>
</evidence>
<feature type="transmembrane region" description="Helical" evidence="2">
    <location>
        <begin position="170"/>
        <end position="188"/>
    </location>
</feature>
<dbReference type="Proteomes" id="UP001434883">
    <property type="component" value="Unassembled WGS sequence"/>
</dbReference>
<evidence type="ECO:0000313" key="3">
    <source>
        <dbReference type="EMBL" id="MEQ2202508.1"/>
    </source>
</evidence>
<gene>
    <name evidence="3" type="ORF">XENOCAPTIV_004482</name>
</gene>
<evidence type="ECO:0000256" key="2">
    <source>
        <dbReference type="SAM" id="Phobius"/>
    </source>
</evidence>
<protein>
    <submittedName>
        <fullName evidence="3">Uncharacterized protein</fullName>
    </submittedName>
</protein>
<accession>A0ABV0R441</accession>
<proteinExistence type="predicted"/>
<keyword evidence="2" id="KW-1133">Transmembrane helix</keyword>
<dbReference type="EMBL" id="JAHRIN010033756">
    <property type="protein sequence ID" value="MEQ2202508.1"/>
    <property type="molecule type" value="Genomic_DNA"/>
</dbReference>
<keyword evidence="1" id="KW-0175">Coiled coil</keyword>
<feature type="transmembrane region" description="Helical" evidence="2">
    <location>
        <begin position="63"/>
        <end position="86"/>
    </location>
</feature>
<name>A0ABV0R441_9TELE</name>
<keyword evidence="4" id="KW-1185">Reference proteome</keyword>
<dbReference type="Gene3D" id="1.20.58.860">
    <property type="match status" value="1"/>
</dbReference>